<gene>
    <name evidence="2" type="ORF">X943_001227</name>
</gene>
<dbReference type="Proteomes" id="UP001195914">
    <property type="component" value="Unassembled WGS sequence"/>
</dbReference>
<evidence type="ECO:0000313" key="3">
    <source>
        <dbReference type="Proteomes" id="UP001195914"/>
    </source>
</evidence>
<keyword evidence="1" id="KW-1133">Transmembrane helix</keyword>
<reference evidence="2" key="2">
    <citation type="submission" date="2021-05" db="EMBL/GenBank/DDBJ databases">
        <authorList>
            <person name="Pain A."/>
        </authorList>
    </citation>
    <scope>NUCLEOTIDE SEQUENCE</scope>
    <source>
        <strain evidence="2">1802A</strain>
    </source>
</reference>
<keyword evidence="1" id="KW-0472">Membrane</keyword>
<dbReference type="AlphaFoldDB" id="A0AAD9GIJ3"/>
<evidence type="ECO:0000313" key="2">
    <source>
        <dbReference type="EMBL" id="KAK1939109.1"/>
    </source>
</evidence>
<proteinExistence type="predicted"/>
<feature type="transmembrane region" description="Helical" evidence="1">
    <location>
        <begin position="751"/>
        <end position="771"/>
    </location>
</feature>
<sequence>MVCYMYYTDVFVGTVNNIEKLNKALDAELKGSELNDELETQLNALAEGLKSFIGYSGGVLSGNGIGKSGGSYKSSYDSDKAKWNLLCSPLSGSPCSGCLPSCLKCPCRKSAFLFSDSHGCPDGGCCEKCPKRLCAKIFLGFLPCLYYGLKILWVRCKNGSSFAGWHDISILSGKPESALAKFLFALGYDVKILNVSLPGSSIPGFLNPLFNSDSKGSFDKIYDFVSEKYFTSSSSGSQDPSTVRSMLLWLYGLRFHKHFSDLVENSKSLCSPFGKSFNADAFCYYIHTCCFILPVAIISFIEDSSSALSLISSSSDWKDFSYPEDLSSLFEKLCEYARKIFVALKFLQYQCNLGPSQAGWQSCYFGGSCKKALEGSLDSGPKSTSPSCSSCKYSGAYLCTGKAYGTDAHDHCKDGQTCLGFGSSVSCSVHPPKSGSCSNPCPHPLQRFLTATSDSESYPFGLSDIVPMGFSKENLSSTARDGWSLYHVIEPFCESGFYPLTRLVQFILCISQRPPESLFDLYAFFKKFVSSNVFKNNFVQWINGEPGTYDGQKLKKALEDLYGSQDSHSGSSHSANLFSLVGCHANKGSGSPPTCGPYLYPLTDKASGVFTKELCGTYLSWICHLTKDFKEKLKEFQGEFSSPSCCPSSSGSCQKIVECPCALPKFYKYGFAFASPNSLNCVDNSGQEHGKHGGQGGGQVKNPEQCTRKTCSDFIAQLGKVLGLDPPDPSTPLSKLLEEIPKFIWSIRFPFFLFVLAFWAFVISYFLYVHLYHLDLLELNSHDHPAWSFKIPPSILFSDASSKLKDLSYFTL</sequence>
<reference evidence="2" key="1">
    <citation type="journal article" date="2014" name="Nucleic Acids Res.">
        <title>The evolutionary dynamics of variant antigen genes in Babesia reveal a history of genomic innovation underlying host-parasite interaction.</title>
        <authorList>
            <person name="Jackson A.P."/>
            <person name="Otto T.D."/>
            <person name="Darby A."/>
            <person name="Ramaprasad A."/>
            <person name="Xia D."/>
            <person name="Echaide I.E."/>
            <person name="Farber M."/>
            <person name="Gahlot S."/>
            <person name="Gamble J."/>
            <person name="Gupta D."/>
            <person name="Gupta Y."/>
            <person name="Jackson L."/>
            <person name="Malandrin L."/>
            <person name="Malas T.B."/>
            <person name="Moussa E."/>
            <person name="Nair M."/>
            <person name="Reid A.J."/>
            <person name="Sanders M."/>
            <person name="Sharma J."/>
            <person name="Tracey A."/>
            <person name="Quail M.A."/>
            <person name="Weir W."/>
            <person name="Wastling J.M."/>
            <person name="Hall N."/>
            <person name="Willadsen P."/>
            <person name="Lingelbach K."/>
            <person name="Shiels B."/>
            <person name="Tait A."/>
            <person name="Berriman M."/>
            <person name="Allred D.R."/>
            <person name="Pain A."/>
        </authorList>
    </citation>
    <scope>NUCLEOTIDE SEQUENCE</scope>
    <source>
        <strain evidence="2">1802A</strain>
    </source>
</reference>
<protein>
    <submittedName>
        <fullName evidence="2">Variant erythrocyte surface antigen-1 family protein</fullName>
    </submittedName>
</protein>
<accession>A0AAD9GIJ3</accession>
<name>A0AAD9GIJ3_BABDI</name>
<keyword evidence="3" id="KW-1185">Reference proteome</keyword>
<keyword evidence="1" id="KW-0812">Transmembrane</keyword>
<comment type="caution">
    <text evidence="2">The sequence shown here is derived from an EMBL/GenBank/DDBJ whole genome shotgun (WGS) entry which is preliminary data.</text>
</comment>
<organism evidence="2 3">
    <name type="scientific">Babesia divergens</name>
    <dbReference type="NCBI Taxonomy" id="32595"/>
    <lineage>
        <taxon>Eukaryota</taxon>
        <taxon>Sar</taxon>
        <taxon>Alveolata</taxon>
        <taxon>Apicomplexa</taxon>
        <taxon>Aconoidasida</taxon>
        <taxon>Piroplasmida</taxon>
        <taxon>Babesiidae</taxon>
        <taxon>Babesia</taxon>
    </lineage>
</organism>
<dbReference type="EMBL" id="JAHBMH010000015">
    <property type="protein sequence ID" value="KAK1939109.1"/>
    <property type="molecule type" value="Genomic_DNA"/>
</dbReference>
<evidence type="ECO:0000256" key="1">
    <source>
        <dbReference type="SAM" id="Phobius"/>
    </source>
</evidence>